<dbReference type="Proteomes" id="UP000041770">
    <property type="component" value="Unassembled WGS sequence"/>
</dbReference>
<gene>
    <name evidence="1" type="ORF">ERS013200_00975</name>
</gene>
<sequence>MTSLTDDSMVNGISNRLICAENWLSTLATISMKEKESNSSKNLLVSIDEIPSILVCNRSIRIFSMACFICLTR</sequence>
<reference evidence="1 2" key="1">
    <citation type="submission" date="2015-07" db="EMBL/GenBank/DDBJ databases">
        <authorList>
            <consortium name="Pathogen Informatics"/>
        </authorList>
    </citation>
    <scope>NUCLEOTIDE SEQUENCE [LARGE SCALE GENOMIC DNA]</scope>
    <source>
        <strain evidence="1 2">A316</strain>
    </source>
</reference>
<evidence type="ECO:0000313" key="1">
    <source>
        <dbReference type="EMBL" id="CSC25433.1"/>
    </source>
</evidence>
<accession>A0A655Y0R9</accession>
<proteinExistence type="predicted"/>
<organism evidence="1 2">
    <name type="scientific">Vibrio cholerae</name>
    <dbReference type="NCBI Taxonomy" id="666"/>
    <lineage>
        <taxon>Bacteria</taxon>
        <taxon>Pseudomonadati</taxon>
        <taxon>Pseudomonadota</taxon>
        <taxon>Gammaproteobacteria</taxon>
        <taxon>Vibrionales</taxon>
        <taxon>Vibrionaceae</taxon>
        <taxon>Vibrio</taxon>
    </lineage>
</organism>
<evidence type="ECO:0000313" key="2">
    <source>
        <dbReference type="Proteomes" id="UP000041770"/>
    </source>
</evidence>
<dbReference type="EMBL" id="CWQY01000004">
    <property type="protein sequence ID" value="CSC25433.1"/>
    <property type="molecule type" value="Genomic_DNA"/>
</dbReference>
<protein>
    <submittedName>
        <fullName evidence="1">Uncharacterized protein</fullName>
    </submittedName>
</protein>
<dbReference type="AlphaFoldDB" id="A0A655Y0R9"/>
<name>A0A655Y0R9_VIBCL</name>